<feature type="region of interest" description="Disordered" evidence="3">
    <location>
        <begin position="155"/>
        <end position="212"/>
    </location>
</feature>
<evidence type="ECO:0000259" key="5">
    <source>
        <dbReference type="PROSITE" id="PS50803"/>
    </source>
</evidence>
<dbReference type="Pfam" id="PF03826">
    <property type="entry name" value="OAR"/>
    <property type="match status" value="1"/>
</dbReference>
<dbReference type="KEGG" id="hro:HELRODRAFT_162077"/>
<proteinExistence type="predicted"/>
<evidence type="ECO:0000313" key="7">
    <source>
        <dbReference type="EnsemblMetazoa" id="HelroP162077"/>
    </source>
</evidence>
<dbReference type="EMBL" id="AMQM01001020">
    <property type="status" value="NOT_ANNOTATED_CDS"/>
    <property type="molecule type" value="Genomic_DNA"/>
</dbReference>
<dbReference type="InterPro" id="IPR051895">
    <property type="entry name" value="OTP_Homeobox"/>
</dbReference>
<comment type="subcellular location">
    <subcellularLocation>
        <location evidence="1 2">Nucleus</location>
    </subcellularLocation>
</comment>
<evidence type="ECO:0000313" key="8">
    <source>
        <dbReference type="Proteomes" id="UP000015101"/>
    </source>
</evidence>
<dbReference type="PANTHER" id="PTHR46770">
    <property type="entry name" value="HOMEOBOX PROTEIN ORTHOPEDIA"/>
    <property type="match status" value="1"/>
</dbReference>
<organism evidence="7 8">
    <name type="scientific">Helobdella robusta</name>
    <name type="common">Californian leech</name>
    <dbReference type="NCBI Taxonomy" id="6412"/>
    <lineage>
        <taxon>Eukaryota</taxon>
        <taxon>Metazoa</taxon>
        <taxon>Spiralia</taxon>
        <taxon>Lophotrochozoa</taxon>
        <taxon>Annelida</taxon>
        <taxon>Clitellata</taxon>
        <taxon>Hirudinea</taxon>
        <taxon>Rhynchobdellida</taxon>
        <taxon>Glossiphoniidae</taxon>
        <taxon>Helobdella</taxon>
    </lineage>
</organism>
<dbReference type="GO" id="GO:0003677">
    <property type="term" value="F:DNA binding"/>
    <property type="evidence" value="ECO:0000318"/>
    <property type="project" value="GO_Central"/>
</dbReference>
<dbReference type="AlphaFoldDB" id="T1ES82"/>
<gene>
    <name evidence="7" type="primary">20199432</name>
    <name evidence="6" type="ORF">HELRODRAFT_162077</name>
</gene>
<reference evidence="6 8" key="2">
    <citation type="journal article" date="2013" name="Nature">
        <title>Insights into bilaterian evolution from three spiralian genomes.</title>
        <authorList>
            <person name="Simakov O."/>
            <person name="Marletaz F."/>
            <person name="Cho S.J."/>
            <person name="Edsinger-Gonzales E."/>
            <person name="Havlak P."/>
            <person name="Hellsten U."/>
            <person name="Kuo D.H."/>
            <person name="Larsson T."/>
            <person name="Lv J."/>
            <person name="Arendt D."/>
            <person name="Savage R."/>
            <person name="Osoegawa K."/>
            <person name="de Jong P."/>
            <person name="Grimwood J."/>
            <person name="Chapman J.A."/>
            <person name="Shapiro H."/>
            <person name="Aerts A."/>
            <person name="Otillar R.P."/>
            <person name="Terry A.Y."/>
            <person name="Boore J.L."/>
            <person name="Grigoriev I.V."/>
            <person name="Lindberg D.R."/>
            <person name="Seaver E.C."/>
            <person name="Weisblat D.A."/>
            <person name="Putnam N.H."/>
            <person name="Rokhsar D.S."/>
        </authorList>
    </citation>
    <scope>NUCLEOTIDE SEQUENCE</scope>
</reference>
<dbReference type="OrthoDB" id="6159439at2759"/>
<dbReference type="InParanoid" id="T1ES82"/>
<feature type="compositionally biased region" description="Low complexity" evidence="3">
    <location>
        <begin position="159"/>
        <end position="201"/>
    </location>
</feature>
<dbReference type="SUPFAM" id="SSF46689">
    <property type="entry name" value="Homeodomain-like"/>
    <property type="match status" value="1"/>
</dbReference>
<dbReference type="EMBL" id="KB097143">
    <property type="protein sequence ID" value="ESN98638.1"/>
    <property type="molecule type" value="Genomic_DNA"/>
</dbReference>
<dbReference type="RefSeq" id="XP_009022641.1">
    <property type="nucleotide sequence ID" value="XM_009024393.1"/>
</dbReference>
<dbReference type="EnsemblMetazoa" id="HelroT162077">
    <property type="protein sequence ID" value="HelroP162077"/>
    <property type="gene ID" value="HelroG162077"/>
</dbReference>
<evidence type="ECO:0008006" key="9">
    <source>
        <dbReference type="Google" id="ProtNLM"/>
    </source>
</evidence>
<evidence type="ECO:0000256" key="1">
    <source>
        <dbReference type="ARBA" id="ARBA00004123"/>
    </source>
</evidence>
<feature type="domain" description="OAR" evidence="5">
    <location>
        <begin position="268"/>
        <end position="281"/>
    </location>
</feature>
<evidence type="ECO:0000256" key="2">
    <source>
        <dbReference type="PROSITE-ProRule" id="PRU00108"/>
    </source>
</evidence>
<keyword evidence="2" id="KW-0371">Homeobox</keyword>
<dbReference type="InterPro" id="IPR009057">
    <property type="entry name" value="Homeodomain-like_sf"/>
</dbReference>
<sequence>MRGLVICPVENKGRVWFQNRRAKWKKRKKTTNVFRSPGSLLPPTCLSPFTASINDSFFNFDPTLARNGWATSSMISGNGGNAGNHLHPHHHHPHHYQLATHPHHHNGHQGNLLGSVMMNPMAGPVTHPHNPFSCTSVPPFPISRQMTPLSCMTQSHIASNSNGSSSSSSSSSNSSSNNSNNSSLLNNNNANTNNSSNNNNLGPVLSSQQQQQPYCIGMQQTGSPEDNGMYAGMYVDSPNSQQQQQLAAYGQQPHQLAVDNPEDVWRGSSIAELRRKAIEHTVSMTGMMAGYR</sequence>
<keyword evidence="2" id="KW-0238">DNA-binding</keyword>
<dbReference type="InterPro" id="IPR001356">
    <property type="entry name" value="HD"/>
</dbReference>
<protein>
    <recommendedName>
        <fullName evidence="9">Homeobox domain-containing protein</fullName>
    </recommendedName>
</protein>
<evidence type="ECO:0000259" key="4">
    <source>
        <dbReference type="PROSITE" id="PS50071"/>
    </source>
</evidence>
<dbReference type="PROSITE" id="PS50803">
    <property type="entry name" value="OAR"/>
    <property type="match status" value="1"/>
</dbReference>
<dbReference type="Proteomes" id="UP000015101">
    <property type="component" value="Unassembled WGS sequence"/>
</dbReference>
<accession>T1ES82</accession>
<feature type="domain" description="Homeobox" evidence="4">
    <location>
        <begin position="14"/>
        <end position="27"/>
    </location>
</feature>
<feature type="DNA-binding region" description="Homeobox" evidence="2">
    <location>
        <begin position="16"/>
        <end position="28"/>
    </location>
</feature>
<feature type="compositionally biased region" description="Basic residues" evidence="3">
    <location>
        <begin position="86"/>
        <end position="107"/>
    </location>
</feature>
<dbReference type="InterPro" id="IPR003654">
    <property type="entry name" value="OAR_dom"/>
</dbReference>
<dbReference type="GeneID" id="20199432"/>
<reference evidence="7" key="3">
    <citation type="submission" date="2015-06" db="UniProtKB">
        <authorList>
            <consortium name="EnsemblMetazoa"/>
        </authorList>
    </citation>
    <scope>IDENTIFICATION</scope>
</reference>
<dbReference type="GO" id="GO:0030182">
    <property type="term" value="P:neuron differentiation"/>
    <property type="evidence" value="ECO:0000318"/>
    <property type="project" value="GO_Central"/>
</dbReference>
<feature type="region of interest" description="Disordered" evidence="3">
    <location>
        <begin position="81"/>
        <end position="110"/>
    </location>
</feature>
<evidence type="ECO:0000313" key="6">
    <source>
        <dbReference type="EMBL" id="ESN98638.1"/>
    </source>
</evidence>
<evidence type="ECO:0000256" key="3">
    <source>
        <dbReference type="SAM" id="MobiDB-lite"/>
    </source>
</evidence>
<keyword evidence="8" id="KW-1185">Reference proteome</keyword>
<keyword evidence="2" id="KW-0539">Nucleus</keyword>
<dbReference type="STRING" id="6412.T1ES82"/>
<name>T1ES82_HELRO</name>
<dbReference type="PROSITE" id="PS50071">
    <property type="entry name" value="HOMEOBOX_2"/>
    <property type="match status" value="1"/>
</dbReference>
<dbReference type="GO" id="GO:0005634">
    <property type="term" value="C:nucleus"/>
    <property type="evidence" value="ECO:0007669"/>
    <property type="project" value="UniProtKB-SubCell"/>
</dbReference>
<dbReference type="HOGENOM" id="CLU_954023_0_0_1"/>
<dbReference type="CTD" id="20199432"/>
<reference evidence="8" key="1">
    <citation type="submission" date="2012-12" db="EMBL/GenBank/DDBJ databases">
        <authorList>
            <person name="Hellsten U."/>
            <person name="Grimwood J."/>
            <person name="Chapman J.A."/>
            <person name="Shapiro H."/>
            <person name="Aerts A."/>
            <person name="Otillar R.P."/>
            <person name="Terry A.Y."/>
            <person name="Boore J.L."/>
            <person name="Simakov O."/>
            <person name="Marletaz F."/>
            <person name="Cho S.-J."/>
            <person name="Edsinger-Gonzales E."/>
            <person name="Havlak P."/>
            <person name="Kuo D.-H."/>
            <person name="Larsson T."/>
            <person name="Lv J."/>
            <person name="Arendt D."/>
            <person name="Savage R."/>
            <person name="Osoegawa K."/>
            <person name="de Jong P."/>
            <person name="Lindberg D.R."/>
            <person name="Seaver E.C."/>
            <person name="Weisblat D.A."/>
            <person name="Putnam N.H."/>
            <person name="Grigoriev I.V."/>
            <person name="Rokhsar D.S."/>
        </authorList>
    </citation>
    <scope>NUCLEOTIDE SEQUENCE</scope>
</reference>
<dbReference type="PANTHER" id="PTHR46770:SF1">
    <property type="entry name" value="HOMEOBOX PROTEIN ORTHOPEDIA"/>
    <property type="match status" value="1"/>
</dbReference>